<evidence type="ECO:0000313" key="2">
    <source>
        <dbReference type="EMBL" id="KAF5225882.1"/>
    </source>
</evidence>
<sequence>MQTHKLTHHRTVGAPVGPHKQLISARSIQAARTQNKKRTSKTSQQTMKERIRTCEKKVKKKNTSVRFIFVHTLHFIFPFRTGSPNTIPKQQQNNAILNNHNHKKKSKEITEPRSLLSIREKIIRVSAEALILVEFIDLTHVLFRKLKVPNIKVFLNAPLICGLGNCHDTVLNVPADDNLSRGFIVLLGNLPQHVILQKTRPVPAAKRRPGCDGNVVLLAELPQSTLLEQRVQLHLVHHRPNFAALKKLREVVWLKVGNANGPHLLLLVELLQCLPCVNKLLLPRPVN</sequence>
<gene>
    <name evidence="2" type="ORF">ECC02_001201</name>
</gene>
<feature type="region of interest" description="Disordered" evidence="1">
    <location>
        <begin position="1"/>
        <end position="49"/>
    </location>
</feature>
<evidence type="ECO:0000313" key="3">
    <source>
        <dbReference type="Proteomes" id="UP000583944"/>
    </source>
</evidence>
<accession>A0A7J6YGZ3</accession>
<dbReference type="EMBL" id="JABDHM010000005">
    <property type="protein sequence ID" value="KAF5225882.1"/>
    <property type="molecule type" value="Genomic_DNA"/>
</dbReference>
<reference evidence="2 3" key="1">
    <citation type="journal article" date="2019" name="Genome Biol. Evol.">
        <title>Nanopore Sequencing Significantly Improves Genome Assembly of the Protozoan Parasite Trypanosoma cruzi.</title>
        <authorList>
            <person name="Diaz-Viraque F."/>
            <person name="Pita S."/>
            <person name="Greif G."/>
            <person name="de Souza R.C.M."/>
            <person name="Iraola G."/>
            <person name="Robello C."/>
        </authorList>
    </citation>
    <scope>NUCLEOTIDE SEQUENCE [LARGE SCALE GENOMIC DNA]</scope>
    <source>
        <strain evidence="2 3">Berenice</strain>
    </source>
</reference>
<dbReference type="VEuPathDB" id="TriTrypDB:ECC02_001201"/>
<name>A0A7J6YGZ3_TRYCR</name>
<comment type="caution">
    <text evidence="2">The sequence shown here is derived from an EMBL/GenBank/DDBJ whole genome shotgun (WGS) entry which is preliminary data.</text>
</comment>
<organism evidence="2 3">
    <name type="scientific">Trypanosoma cruzi</name>
    <dbReference type="NCBI Taxonomy" id="5693"/>
    <lineage>
        <taxon>Eukaryota</taxon>
        <taxon>Discoba</taxon>
        <taxon>Euglenozoa</taxon>
        <taxon>Kinetoplastea</taxon>
        <taxon>Metakinetoplastina</taxon>
        <taxon>Trypanosomatida</taxon>
        <taxon>Trypanosomatidae</taxon>
        <taxon>Trypanosoma</taxon>
        <taxon>Schizotrypanum</taxon>
    </lineage>
</organism>
<feature type="compositionally biased region" description="Polar residues" evidence="1">
    <location>
        <begin position="24"/>
        <end position="33"/>
    </location>
</feature>
<dbReference type="AlphaFoldDB" id="A0A7J6YGZ3"/>
<feature type="compositionally biased region" description="Basic residues" evidence="1">
    <location>
        <begin position="1"/>
        <end position="11"/>
    </location>
</feature>
<evidence type="ECO:0000256" key="1">
    <source>
        <dbReference type="SAM" id="MobiDB-lite"/>
    </source>
</evidence>
<dbReference type="Proteomes" id="UP000583944">
    <property type="component" value="Unassembled WGS sequence"/>
</dbReference>
<protein>
    <submittedName>
        <fullName evidence="2">Uncharacterized protein</fullName>
    </submittedName>
</protein>
<proteinExistence type="predicted"/>